<proteinExistence type="predicted"/>
<dbReference type="SUPFAM" id="SSF54427">
    <property type="entry name" value="NTF2-like"/>
    <property type="match status" value="1"/>
</dbReference>
<feature type="domain" description="SnoaL-like" evidence="1">
    <location>
        <begin position="17"/>
        <end position="112"/>
    </location>
</feature>
<dbReference type="RefSeq" id="WP_241043199.1">
    <property type="nucleotide sequence ID" value="NZ_BAAAJF010000042.1"/>
</dbReference>
<comment type="caution">
    <text evidence="2">The sequence shown here is derived from an EMBL/GenBank/DDBJ whole genome shotgun (WGS) entry which is preliminary data.</text>
</comment>
<keyword evidence="3" id="KW-1185">Reference proteome</keyword>
<evidence type="ECO:0000313" key="3">
    <source>
        <dbReference type="Proteomes" id="UP001299970"/>
    </source>
</evidence>
<gene>
    <name evidence="2" type="ORF">MMF94_42575</name>
</gene>
<dbReference type="InterPro" id="IPR037401">
    <property type="entry name" value="SnoaL-like"/>
</dbReference>
<accession>A0ABS9TV64</accession>
<name>A0ABS9TV64_9PSEU</name>
<sequence>MKNARELLLAYLDGFREPEKAAALFTNDGVLELPYLESLGLPSGVTGPEAIRSFLEDLLKNAPDFAFGETEILIDTPDQVFAEYRVDTVLANGRRYQQLYAGRLVACDGKIALLRESLDLVHAARAMLPGGTADIPA</sequence>
<dbReference type="Proteomes" id="UP001299970">
    <property type="component" value="Unassembled WGS sequence"/>
</dbReference>
<evidence type="ECO:0000313" key="2">
    <source>
        <dbReference type="EMBL" id="MCH6172396.1"/>
    </source>
</evidence>
<dbReference type="Gene3D" id="3.10.450.50">
    <property type="match status" value="1"/>
</dbReference>
<dbReference type="InterPro" id="IPR032710">
    <property type="entry name" value="NTF2-like_dom_sf"/>
</dbReference>
<dbReference type="Pfam" id="PF12680">
    <property type="entry name" value="SnoaL_2"/>
    <property type="match status" value="1"/>
</dbReference>
<evidence type="ECO:0000259" key="1">
    <source>
        <dbReference type="Pfam" id="PF12680"/>
    </source>
</evidence>
<protein>
    <submittedName>
        <fullName evidence="2">Nuclear transport factor 2 family protein</fullName>
    </submittedName>
</protein>
<reference evidence="2 3" key="1">
    <citation type="submission" date="2022-03" db="EMBL/GenBank/DDBJ databases">
        <title>Pseudonocardia alaer sp. nov., a novel actinomycete isolated from reed forest soil.</title>
        <authorList>
            <person name="Wang L."/>
        </authorList>
    </citation>
    <scope>NUCLEOTIDE SEQUENCE [LARGE SCALE GENOMIC DNA]</scope>
    <source>
        <strain evidence="2 3">Y-16303</strain>
    </source>
</reference>
<dbReference type="EMBL" id="JAKXMK010000070">
    <property type="protein sequence ID" value="MCH6172396.1"/>
    <property type="molecule type" value="Genomic_DNA"/>
</dbReference>
<organism evidence="2 3">
    <name type="scientific">Pseudonocardia alaniniphila</name>
    <dbReference type="NCBI Taxonomy" id="75291"/>
    <lineage>
        <taxon>Bacteria</taxon>
        <taxon>Bacillati</taxon>
        <taxon>Actinomycetota</taxon>
        <taxon>Actinomycetes</taxon>
        <taxon>Pseudonocardiales</taxon>
        <taxon>Pseudonocardiaceae</taxon>
        <taxon>Pseudonocardia</taxon>
    </lineage>
</organism>